<accession>A0A024GJ64</accession>
<dbReference type="InterPro" id="IPR018978">
    <property type="entry name" value="SDO1/SBDS_central"/>
</dbReference>
<proteinExistence type="inferred from homology"/>
<keyword evidence="8" id="KW-0863">Zinc-finger</keyword>
<feature type="domain" description="Enkurin" evidence="12">
    <location>
        <begin position="544"/>
        <end position="642"/>
    </location>
</feature>
<dbReference type="PROSITE" id="PS51665">
    <property type="entry name" value="ENKURIN"/>
    <property type="match status" value="1"/>
</dbReference>
<keyword evidence="9" id="KW-0175">Coiled coil</keyword>
<evidence type="ECO:0000259" key="12">
    <source>
        <dbReference type="PROSITE" id="PS51665"/>
    </source>
</evidence>
<dbReference type="InterPro" id="IPR027012">
    <property type="entry name" value="Enkurin_dom"/>
</dbReference>
<dbReference type="Pfam" id="PF09377">
    <property type="entry name" value="SBDS_domain_II"/>
    <property type="match status" value="1"/>
</dbReference>
<sequence length="702" mass="80161">MSNRRIGQPVGQILMTNVAVVRYKRNGKRFEVACYKNKVLNWRNGVEKDLSEVLQTTKVYENVSKGKFARKCDWVEAFNVNQDEEACRIILDHGELQVSEGERKAQIENMYRDVATIIAEKCVNPASNRPYPYSVVERLMKEIHVGVVLNRSAKQQALDVIKKMQKKQISIERAKMKIQITDDDAESDTQSDVQLITDAILKHEGNYLLNKDSQKVKQRAVFLIHPGNFRIVDELVHTIGKGRINLEVLDLCAQEQGSQNIEDEIAMKTERINLSQPKELPPPPPINVKAKAQDLSPAKETASSHHSCTTCGGAFPDVSEYRQHFRCDWHRYNLKIKAKKRDTISEQAFLQLKPREIEAHLSIAKVSSLKGFSMRGGYHNSSDAMAALLHPDYTITTKSQLRGAPPIDYQLRNRQRIKEMQKQHQRELQINKEKEIHNQILAQKKSNRFKSIPSRVHTADAKGTRRRDLHICGGNCKERDRIKSMGRIDDVKVDRVISPLKEGAIAKGRGIDEFVQCDADGKGSLEFKPHVSKTFGKIPAYLVRRRLEWAREENERKKNQKDPECPLGMIRLEEAERLRTLQLLRNDILSSNAIATYQKKMNLLPLRLETMGQKQRKIDLEQKLQEIENAIGVFDQNKVFVTKEMMQKYKEKAQSNSSNDKAAQVDSRHNGRLDAPNANDAQAKARKFDSTSHTKRIAGVAA</sequence>
<keyword evidence="5" id="KW-0690">Ribosome biogenesis</keyword>
<dbReference type="InParanoid" id="A0A024GJ64"/>
<dbReference type="Pfam" id="PF01172">
    <property type="entry name" value="SBDS_N"/>
    <property type="match status" value="1"/>
</dbReference>
<dbReference type="PANTHER" id="PTHR10927:SF1">
    <property type="entry name" value="RIBOSOME MATURATION PROTEIN SBDS"/>
    <property type="match status" value="1"/>
</dbReference>
<evidence type="ECO:0000256" key="5">
    <source>
        <dbReference type="ARBA" id="ARBA00022517"/>
    </source>
</evidence>
<evidence type="ECO:0000256" key="2">
    <source>
        <dbReference type="ARBA" id="ARBA00004496"/>
    </source>
</evidence>
<dbReference type="InterPro" id="IPR036786">
    <property type="entry name" value="Ribosome_mat_SBDS_N_sf"/>
</dbReference>
<dbReference type="GO" id="GO:0005634">
    <property type="term" value="C:nucleus"/>
    <property type="evidence" value="ECO:0007669"/>
    <property type="project" value="UniProtKB-SubCell"/>
</dbReference>
<dbReference type="Gene3D" id="3.30.1250.10">
    <property type="entry name" value="Ribosome maturation protein SBDS, N-terminal domain"/>
    <property type="match status" value="1"/>
</dbReference>
<dbReference type="Proteomes" id="UP000053237">
    <property type="component" value="Unassembled WGS sequence"/>
</dbReference>
<dbReference type="GO" id="GO:0005737">
    <property type="term" value="C:cytoplasm"/>
    <property type="evidence" value="ECO:0007669"/>
    <property type="project" value="UniProtKB-SubCell"/>
</dbReference>
<dbReference type="Pfam" id="PF13864">
    <property type="entry name" value="Enkurin"/>
    <property type="match status" value="1"/>
</dbReference>
<evidence type="ECO:0000313" key="13">
    <source>
        <dbReference type="EMBL" id="CCI46815.1"/>
    </source>
</evidence>
<dbReference type="Gene3D" id="1.10.10.900">
    <property type="entry name" value="SBDS protein C-terminal domain, subdomain 1"/>
    <property type="match status" value="1"/>
</dbReference>
<dbReference type="EMBL" id="CAIX01000142">
    <property type="protein sequence ID" value="CCI46815.1"/>
    <property type="molecule type" value="Genomic_DNA"/>
</dbReference>
<evidence type="ECO:0000313" key="14">
    <source>
        <dbReference type="Proteomes" id="UP000053237"/>
    </source>
</evidence>
<dbReference type="SUPFAM" id="SSF109728">
    <property type="entry name" value="Hypothetical protein AF0491, middle domain"/>
    <property type="match status" value="1"/>
</dbReference>
<dbReference type="PANTHER" id="PTHR10927">
    <property type="entry name" value="RIBOSOME MATURATION PROTEIN SBDS"/>
    <property type="match status" value="1"/>
</dbReference>
<evidence type="ECO:0000256" key="6">
    <source>
        <dbReference type="ARBA" id="ARBA00023242"/>
    </source>
</evidence>
<evidence type="ECO:0000256" key="9">
    <source>
        <dbReference type="SAM" id="Coils"/>
    </source>
</evidence>
<comment type="subunit">
    <text evidence="7">Associates with the 60S ribosomal subunit.</text>
</comment>
<comment type="caution">
    <text evidence="13">The sequence shown here is derived from an EMBL/GenBank/DDBJ whole genome shotgun (WGS) entry which is preliminary data.</text>
</comment>
<keyword evidence="6" id="KW-0539">Nucleus</keyword>
<keyword evidence="8" id="KW-0479">Metal-binding</keyword>
<dbReference type="SUPFAM" id="SSF89895">
    <property type="entry name" value="FYSH domain"/>
    <property type="match status" value="1"/>
</dbReference>
<dbReference type="InterPro" id="IPR002140">
    <property type="entry name" value="Sdo1/SBDS"/>
</dbReference>
<dbReference type="Gene3D" id="3.30.70.240">
    <property type="match status" value="1"/>
</dbReference>
<feature type="coiled-coil region" evidence="9">
    <location>
        <begin position="610"/>
        <end position="637"/>
    </location>
</feature>
<evidence type="ECO:0000256" key="3">
    <source>
        <dbReference type="ARBA" id="ARBA00007433"/>
    </source>
</evidence>
<evidence type="ECO:0008006" key="15">
    <source>
        <dbReference type="Google" id="ProtNLM"/>
    </source>
</evidence>
<gene>
    <name evidence="13" type="ORF">BN9_077700</name>
</gene>
<feature type="domain" description="C2H2-type" evidence="11">
    <location>
        <begin position="306"/>
        <end position="330"/>
    </location>
</feature>
<dbReference type="GO" id="GO:0042256">
    <property type="term" value="P:cytosolic ribosome assembly"/>
    <property type="evidence" value="ECO:0007669"/>
    <property type="project" value="InterPro"/>
</dbReference>
<comment type="subcellular location">
    <subcellularLocation>
        <location evidence="2">Cytoplasm</location>
    </subcellularLocation>
    <subcellularLocation>
        <location evidence="1">Nucleus</location>
    </subcellularLocation>
</comment>
<dbReference type="STRING" id="65357.A0A024GJ64"/>
<comment type="similarity">
    <text evidence="3">Belongs to the SDO1/SBDS family.</text>
</comment>
<dbReference type="InterPro" id="IPR037188">
    <property type="entry name" value="Sdo1/SBDS_central_sf"/>
</dbReference>
<feature type="region of interest" description="Disordered" evidence="10">
    <location>
        <begin position="651"/>
        <end position="702"/>
    </location>
</feature>
<name>A0A024GJ64_9STRA</name>
<dbReference type="InterPro" id="IPR019783">
    <property type="entry name" value="SDO1/SBDS_N"/>
</dbReference>
<dbReference type="GO" id="GO:0008270">
    <property type="term" value="F:zinc ion binding"/>
    <property type="evidence" value="ECO:0007669"/>
    <property type="project" value="UniProtKB-KW"/>
</dbReference>
<reference evidence="13 14" key="1">
    <citation type="submission" date="2012-05" db="EMBL/GenBank/DDBJ databases">
        <title>Recombination and specialization in a pathogen metapopulation.</title>
        <authorList>
            <person name="Gardiner A."/>
            <person name="Kemen E."/>
            <person name="Schultz-Larsen T."/>
            <person name="MacLean D."/>
            <person name="Van Oosterhout C."/>
            <person name="Jones J.D.G."/>
        </authorList>
    </citation>
    <scope>NUCLEOTIDE SEQUENCE [LARGE SCALE GENOMIC DNA]</scope>
    <source>
        <strain evidence="13 14">Ac Nc2</strain>
    </source>
</reference>
<dbReference type="AlphaFoldDB" id="A0A024GJ64"/>
<evidence type="ECO:0000256" key="1">
    <source>
        <dbReference type="ARBA" id="ARBA00004123"/>
    </source>
</evidence>
<dbReference type="OrthoDB" id="10253092at2759"/>
<protein>
    <recommendedName>
        <fullName evidence="15">C2H2-type domain-containing protein</fullName>
    </recommendedName>
</protein>
<evidence type="ECO:0000256" key="4">
    <source>
        <dbReference type="ARBA" id="ARBA00022490"/>
    </source>
</evidence>
<dbReference type="PROSITE" id="PS00028">
    <property type="entry name" value="ZINC_FINGER_C2H2_1"/>
    <property type="match status" value="1"/>
</dbReference>
<dbReference type="InterPro" id="IPR039100">
    <property type="entry name" value="Sdo1/SBDS-like"/>
</dbReference>
<evidence type="ECO:0000256" key="7">
    <source>
        <dbReference type="ARBA" id="ARBA00049708"/>
    </source>
</evidence>
<evidence type="ECO:0000256" key="10">
    <source>
        <dbReference type="SAM" id="MobiDB-lite"/>
    </source>
</evidence>
<dbReference type="PROSITE" id="PS50157">
    <property type="entry name" value="ZINC_FINGER_C2H2_2"/>
    <property type="match status" value="1"/>
</dbReference>
<dbReference type="InterPro" id="IPR013087">
    <property type="entry name" value="Znf_C2H2_type"/>
</dbReference>
<evidence type="ECO:0000256" key="8">
    <source>
        <dbReference type="PROSITE-ProRule" id="PRU00042"/>
    </source>
</evidence>
<keyword evidence="14" id="KW-1185">Reference proteome</keyword>
<keyword evidence="4" id="KW-0963">Cytoplasm</keyword>
<organism evidence="13 14">
    <name type="scientific">Albugo candida</name>
    <dbReference type="NCBI Taxonomy" id="65357"/>
    <lineage>
        <taxon>Eukaryota</taxon>
        <taxon>Sar</taxon>
        <taxon>Stramenopiles</taxon>
        <taxon>Oomycota</taxon>
        <taxon>Peronosporomycetes</taxon>
        <taxon>Albuginales</taxon>
        <taxon>Albuginaceae</taxon>
        <taxon>Albugo</taxon>
    </lineage>
</organism>
<dbReference type="NCBIfam" id="TIGR00291">
    <property type="entry name" value="RNA_SBDS"/>
    <property type="match status" value="1"/>
</dbReference>
<keyword evidence="8" id="KW-0862">Zinc</keyword>
<evidence type="ECO:0000259" key="11">
    <source>
        <dbReference type="PROSITE" id="PS50157"/>
    </source>
</evidence>